<keyword evidence="4" id="KW-1133">Transmembrane helix</keyword>
<feature type="transmembrane region" description="Helical" evidence="4">
    <location>
        <begin position="9"/>
        <end position="30"/>
    </location>
</feature>
<dbReference type="PANTHER" id="PTHR11686:SF19">
    <property type="entry name" value="GLUTATHIONE HYDROLASE 5 PROENZYME"/>
    <property type="match status" value="1"/>
</dbReference>
<dbReference type="InterPro" id="IPR029055">
    <property type="entry name" value="Ntn_hydrolases_N"/>
</dbReference>
<dbReference type="PANTHER" id="PTHR11686">
    <property type="entry name" value="GAMMA GLUTAMYL TRANSPEPTIDASE"/>
    <property type="match status" value="1"/>
</dbReference>
<evidence type="ECO:0000256" key="1">
    <source>
        <dbReference type="ARBA" id="ARBA00009381"/>
    </source>
</evidence>
<feature type="binding site" evidence="3">
    <location>
        <begin position="380"/>
        <end position="382"/>
    </location>
    <ligand>
        <name>L-glutamate</name>
        <dbReference type="ChEBI" id="CHEBI:29985"/>
    </ligand>
</feature>
<dbReference type="SUPFAM" id="SSF56235">
    <property type="entry name" value="N-terminal nucleophile aminohydrolases (Ntn hydrolases)"/>
    <property type="match status" value="1"/>
</dbReference>
<dbReference type="GO" id="GO:0006954">
    <property type="term" value="P:inflammatory response"/>
    <property type="evidence" value="ECO:0007669"/>
    <property type="project" value="TreeGrafter"/>
</dbReference>
<feature type="active site" description="Nucleophile" evidence="2">
    <location>
        <position position="362"/>
    </location>
</feature>
<dbReference type="InterPro" id="IPR043138">
    <property type="entry name" value="GGT_lsub"/>
</dbReference>
<evidence type="ECO:0000256" key="3">
    <source>
        <dbReference type="PIRSR" id="PIRSR600101-2"/>
    </source>
</evidence>
<feature type="binding site" evidence="3">
    <location>
        <position position="404"/>
    </location>
    <ligand>
        <name>L-glutamate</name>
        <dbReference type="ChEBI" id="CHEBI:29985"/>
    </ligand>
</feature>
<keyword evidence="4" id="KW-0812">Transmembrane</keyword>
<evidence type="ECO:0000313" key="5">
    <source>
        <dbReference type="Ensembl" id="ENSPMGP00000000084.1"/>
    </source>
</evidence>
<dbReference type="Ensembl" id="ENSPMGT00000000089.1">
    <property type="protein sequence ID" value="ENSPMGP00000000084.1"/>
    <property type="gene ID" value="ENSPMGG00000000080.1"/>
</dbReference>
<dbReference type="STRING" id="409849.ENSPMGP00000000084"/>
<dbReference type="Gene3D" id="1.10.246.130">
    <property type="match status" value="1"/>
</dbReference>
<feature type="binding site" evidence="3">
    <location>
        <position position="441"/>
    </location>
    <ligand>
        <name>L-glutamate</name>
        <dbReference type="ChEBI" id="CHEBI:29985"/>
    </ligand>
</feature>
<keyword evidence="4" id="KW-0472">Membrane</keyword>
<keyword evidence="6" id="KW-1185">Reference proteome</keyword>
<accession>A0A3B3Z6B9</accession>
<protein>
    <submittedName>
        <fullName evidence="5">Uncharacterized protein</fullName>
    </submittedName>
</protein>
<dbReference type="GO" id="GO:1901750">
    <property type="term" value="P:leukotriene D4 biosynthetic process"/>
    <property type="evidence" value="ECO:0007669"/>
    <property type="project" value="TreeGrafter"/>
</dbReference>
<dbReference type="GO" id="GO:0002951">
    <property type="term" value="F:leukotriene-C(4) hydrolase"/>
    <property type="evidence" value="ECO:0007669"/>
    <property type="project" value="TreeGrafter"/>
</dbReference>
<evidence type="ECO:0000256" key="4">
    <source>
        <dbReference type="SAM" id="Phobius"/>
    </source>
</evidence>
<evidence type="ECO:0000256" key="2">
    <source>
        <dbReference type="PIRSR" id="PIRSR600101-1"/>
    </source>
</evidence>
<feature type="binding site" evidence="3">
    <location>
        <begin position="420"/>
        <end position="421"/>
    </location>
    <ligand>
        <name>L-glutamate</name>
        <dbReference type="ChEBI" id="CHEBI:29985"/>
    </ligand>
</feature>
<feature type="binding site" evidence="3">
    <location>
        <position position="110"/>
    </location>
    <ligand>
        <name>L-glutamate</name>
        <dbReference type="ChEBI" id="CHEBI:29985"/>
    </ligand>
</feature>
<dbReference type="FunFam" id="1.10.246.130:FF:000001">
    <property type="entry name" value="Gamma-glutamyltransferase 5 isoform 1"/>
    <property type="match status" value="1"/>
</dbReference>
<dbReference type="PROSITE" id="PS00462">
    <property type="entry name" value="G_GLU_TRANSPEPTIDASE"/>
    <property type="match status" value="1"/>
</dbReference>
<comment type="similarity">
    <text evidence="1">Belongs to the gamma-glutamyltransferase family.</text>
</comment>
<dbReference type="Gene3D" id="3.60.20.40">
    <property type="match status" value="1"/>
</dbReference>
<dbReference type="InterPro" id="IPR055262">
    <property type="entry name" value="GGT_CS"/>
</dbReference>
<reference evidence="5" key="1">
    <citation type="submission" date="2025-08" db="UniProtKB">
        <authorList>
            <consortium name="Ensembl"/>
        </authorList>
    </citation>
    <scope>IDENTIFICATION</scope>
</reference>
<evidence type="ECO:0000313" key="6">
    <source>
        <dbReference type="Proteomes" id="UP000261520"/>
    </source>
</evidence>
<sequence>MAGPKSKSLLYACCALMLVGVVGVVVWISVFSSRSRCPHGSFSKAAVAADSEICSQIGRDMLQKGGSAVDGAIAALLCTSLVNPQSMGIGGGAIFTVMDSSGNVKIIVSRETVPKMVKPDLLKTCPEKFRFLSGPDFIGVPGEIRGYELAHALYGKLPWATLFQPTIKLAREGLPITPVTGKYIPLINKNFSLYKLFSDANGNPLETGDIVKFDKLADTLEAIANHGPKAFYTGKIAEDLISDIQEEGGTLTLQDLASFMYVPPPPAGGAILALILNILKGYNWDAKALTLEEKTLAYHRYIEAFKFVNGLKKRIEDPNTSNKIARTVIQDSFADHIRTLISNRIHEDQYYNLTSYLDSMGTTHMSILAEDGSAVSITSTINHIFGSQILSTKTGIILNNQIADFCGKTEEIHAGERPPSSASPAVLKSQSRTLVIGGSGGTMITTGIASTLMNELWFGKSLKEAIESPVVFINSANHPQFEREFDQKIIEGLIAFGHKYDPRISTFYNVVNAVEKDGDCICAVSDARKMGKAAGY</sequence>
<dbReference type="GO" id="GO:0006751">
    <property type="term" value="P:glutathione catabolic process"/>
    <property type="evidence" value="ECO:0007669"/>
    <property type="project" value="InterPro"/>
</dbReference>
<dbReference type="AlphaFoldDB" id="A0A3B3Z6B9"/>
<name>A0A3B3Z6B9_9GOBI</name>
<dbReference type="GO" id="GO:0005886">
    <property type="term" value="C:plasma membrane"/>
    <property type="evidence" value="ECO:0007669"/>
    <property type="project" value="TreeGrafter"/>
</dbReference>
<reference evidence="5" key="2">
    <citation type="submission" date="2025-09" db="UniProtKB">
        <authorList>
            <consortium name="Ensembl"/>
        </authorList>
    </citation>
    <scope>IDENTIFICATION</scope>
</reference>
<organism evidence="5 6">
    <name type="scientific">Periophthalmus magnuspinnatus</name>
    <dbReference type="NCBI Taxonomy" id="409849"/>
    <lineage>
        <taxon>Eukaryota</taxon>
        <taxon>Metazoa</taxon>
        <taxon>Chordata</taxon>
        <taxon>Craniata</taxon>
        <taxon>Vertebrata</taxon>
        <taxon>Euteleostomi</taxon>
        <taxon>Actinopterygii</taxon>
        <taxon>Neopterygii</taxon>
        <taxon>Teleostei</taxon>
        <taxon>Neoteleostei</taxon>
        <taxon>Acanthomorphata</taxon>
        <taxon>Gobiaria</taxon>
        <taxon>Gobiiformes</taxon>
        <taxon>Gobioidei</taxon>
        <taxon>Gobiidae</taxon>
        <taxon>Oxudercinae</taxon>
        <taxon>Periophthalmus</taxon>
    </lineage>
</organism>
<proteinExistence type="inferred from homology"/>
<dbReference type="Pfam" id="PF01019">
    <property type="entry name" value="G_glu_transpept"/>
    <property type="match status" value="1"/>
</dbReference>
<dbReference type="Proteomes" id="UP000261520">
    <property type="component" value="Unplaced"/>
</dbReference>
<dbReference type="FunFam" id="3.60.20.40:FF:000011">
    <property type="entry name" value="Gamma-glutamyltransferase 5a"/>
    <property type="match status" value="1"/>
</dbReference>
<dbReference type="GO" id="GO:0036374">
    <property type="term" value="F:glutathione hydrolase activity"/>
    <property type="evidence" value="ECO:0007669"/>
    <property type="project" value="InterPro"/>
</dbReference>
<dbReference type="InterPro" id="IPR000101">
    <property type="entry name" value="GGT_peptidase"/>
</dbReference>
<dbReference type="InterPro" id="IPR043137">
    <property type="entry name" value="GGT_ssub_C"/>
</dbReference>
<dbReference type="PRINTS" id="PR01210">
    <property type="entry name" value="GGTRANSPTASE"/>
</dbReference>